<dbReference type="Proteomes" id="UP000041254">
    <property type="component" value="Unassembled WGS sequence"/>
</dbReference>
<feature type="region of interest" description="Disordered" evidence="1">
    <location>
        <begin position="262"/>
        <end position="283"/>
    </location>
</feature>
<evidence type="ECO:0000313" key="3">
    <source>
        <dbReference type="Proteomes" id="UP000041254"/>
    </source>
</evidence>
<protein>
    <submittedName>
        <fullName evidence="2">Uncharacterized protein</fullName>
    </submittedName>
</protein>
<name>A0A0G4FWC8_VITBC</name>
<evidence type="ECO:0000256" key="1">
    <source>
        <dbReference type="SAM" id="MobiDB-lite"/>
    </source>
</evidence>
<keyword evidence="3" id="KW-1185">Reference proteome</keyword>
<dbReference type="AlphaFoldDB" id="A0A0G4FWC8"/>
<proteinExistence type="predicted"/>
<gene>
    <name evidence="2" type="ORF">Vbra_16296</name>
</gene>
<sequence>MGSIWCCNLCQQNKESTDEEVRIRKSVEEKIAMELIGNEVHRNPSQNYLHGLLNSMQADSRFGAGTASEKAGHVKHATPRQAELRTQIQLPPSDLPYPLPPVGFPTNNLSDSEQRYLLIEMYRDFIVELYRGVYVTQLTSARDYSEIHCQLKDDLTTLTLDQNTGRLIEFPLKSATRVYQIWRRDGRTHELTHRTLSERRHDLMDGSRPQDFIVIVEFLKRKLAFVFRDTKQADRFLVCMELLIQEARQPKPFGYLFGTPGTSKVSSRVPTARHSPTVGLTPR</sequence>
<dbReference type="EMBL" id="CDMY01000510">
    <property type="protein sequence ID" value="CEM19059.1"/>
    <property type="molecule type" value="Genomic_DNA"/>
</dbReference>
<reference evidence="2 3" key="1">
    <citation type="submission" date="2014-11" db="EMBL/GenBank/DDBJ databases">
        <authorList>
            <person name="Zhu J."/>
            <person name="Qi W."/>
            <person name="Song R."/>
        </authorList>
    </citation>
    <scope>NUCLEOTIDE SEQUENCE [LARGE SCALE GENOMIC DNA]</scope>
</reference>
<evidence type="ECO:0000313" key="2">
    <source>
        <dbReference type="EMBL" id="CEM19059.1"/>
    </source>
</evidence>
<dbReference type="InParanoid" id="A0A0G4FWC8"/>
<dbReference type="OrthoDB" id="425801at2759"/>
<dbReference type="VEuPathDB" id="CryptoDB:Vbra_16296"/>
<accession>A0A0G4FWC8</accession>
<organism evidence="2 3">
    <name type="scientific">Vitrella brassicaformis (strain CCMP3155)</name>
    <dbReference type="NCBI Taxonomy" id="1169540"/>
    <lineage>
        <taxon>Eukaryota</taxon>
        <taxon>Sar</taxon>
        <taxon>Alveolata</taxon>
        <taxon>Colpodellida</taxon>
        <taxon>Vitrellaceae</taxon>
        <taxon>Vitrella</taxon>
    </lineage>
</organism>